<dbReference type="EMBL" id="KZ271554">
    <property type="protein sequence ID" value="OZC04949.1"/>
    <property type="molecule type" value="Genomic_DNA"/>
</dbReference>
<name>A0A183I364_9BILA</name>
<dbReference type="Proteomes" id="UP000242913">
    <property type="component" value="Unassembled WGS sequence"/>
</dbReference>
<organism evidence="3">
    <name type="scientific">Onchocerca flexuosa</name>
    <dbReference type="NCBI Taxonomy" id="387005"/>
    <lineage>
        <taxon>Eukaryota</taxon>
        <taxon>Metazoa</taxon>
        <taxon>Ecdysozoa</taxon>
        <taxon>Nematoda</taxon>
        <taxon>Chromadorea</taxon>
        <taxon>Rhabditida</taxon>
        <taxon>Spirurina</taxon>
        <taxon>Spiruromorpha</taxon>
        <taxon>Filarioidea</taxon>
        <taxon>Onchocercidae</taxon>
        <taxon>Onchocerca</taxon>
    </lineage>
</organism>
<gene>
    <name evidence="1" type="ORF">X798_08067</name>
</gene>
<dbReference type="WBParaSite" id="OFLC_0001418401-mRNA-1">
    <property type="protein sequence ID" value="OFLC_0001418401-mRNA-1"/>
    <property type="gene ID" value="OFLC_0001418401"/>
</dbReference>
<evidence type="ECO:0000313" key="2">
    <source>
        <dbReference type="Proteomes" id="UP000242913"/>
    </source>
</evidence>
<protein>
    <submittedName>
        <fullName evidence="1 3">Uncharacterized protein</fullName>
    </submittedName>
</protein>
<reference evidence="3" key="2">
    <citation type="submission" date="2016-06" db="UniProtKB">
        <authorList>
            <consortium name="WormBaseParasite"/>
        </authorList>
    </citation>
    <scope>IDENTIFICATION</scope>
</reference>
<dbReference type="AlphaFoldDB" id="A0A183I364"/>
<evidence type="ECO:0000313" key="3">
    <source>
        <dbReference type="WBParaSite" id="OFLC_0001418401-mRNA-1"/>
    </source>
</evidence>
<reference evidence="1 2" key="1">
    <citation type="submission" date="2015-12" db="EMBL/GenBank/DDBJ databases">
        <title>Draft genome of the nematode, Onchocerca flexuosa.</title>
        <authorList>
            <person name="Mitreva M."/>
        </authorList>
    </citation>
    <scope>NUCLEOTIDE SEQUENCE [LARGE SCALE GENOMIC DNA]</scope>
    <source>
        <strain evidence="1">Red Deer</strain>
    </source>
</reference>
<keyword evidence="2" id="KW-1185">Reference proteome</keyword>
<proteinExistence type="predicted"/>
<sequence length="97" mass="11411">MSFKVDVRPKMMEIRRFRKKEREEERERRNANSKERCKIKRATRRWEWNGIARQGVAGIGVRLIGQIEGDEKWTHLVANSDAFPDSAEGRGGGRRRD</sequence>
<evidence type="ECO:0000313" key="1">
    <source>
        <dbReference type="EMBL" id="OZC04949.1"/>
    </source>
</evidence>
<accession>A0A183I364</accession>